<dbReference type="Proteomes" id="UP000270296">
    <property type="component" value="Unassembled WGS sequence"/>
</dbReference>
<dbReference type="WBParaSite" id="SBAD_0000925201-mRNA-1">
    <property type="protein sequence ID" value="SBAD_0000925201-mRNA-1"/>
    <property type="gene ID" value="SBAD_0000925201"/>
</dbReference>
<organism evidence="3">
    <name type="scientific">Soboliphyme baturini</name>
    <dbReference type="NCBI Taxonomy" id="241478"/>
    <lineage>
        <taxon>Eukaryota</taxon>
        <taxon>Metazoa</taxon>
        <taxon>Ecdysozoa</taxon>
        <taxon>Nematoda</taxon>
        <taxon>Enoplea</taxon>
        <taxon>Dorylaimia</taxon>
        <taxon>Dioctophymatida</taxon>
        <taxon>Dioctophymatoidea</taxon>
        <taxon>Soboliphymatidae</taxon>
        <taxon>Soboliphyme</taxon>
    </lineage>
</organism>
<sequence length="131" mass="14656">MFANEGDGHPIGGTSSEADELVLARTLPLGWFDAYVESRRRGGIALRHGTARSSVCTTKYSEEQTWQRTQMANRCKTEHPPKGCISGDSFHQPLRHSAKRFSHPALGCITWVMRTPLGLEYFAHCRIDRPG</sequence>
<evidence type="ECO:0000313" key="2">
    <source>
        <dbReference type="Proteomes" id="UP000270296"/>
    </source>
</evidence>
<evidence type="ECO:0000313" key="1">
    <source>
        <dbReference type="EMBL" id="VDP20185.1"/>
    </source>
</evidence>
<gene>
    <name evidence="1" type="ORF">SBAD_LOCUS8931</name>
</gene>
<dbReference type="EMBL" id="UZAM01012127">
    <property type="protein sequence ID" value="VDP20185.1"/>
    <property type="molecule type" value="Genomic_DNA"/>
</dbReference>
<proteinExistence type="predicted"/>
<evidence type="ECO:0000313" key="3">
    <source>
        <dbReference type="WBParaSite" id="SBAD_0000925201-mRNA-1"/>
    </source>
</evidence>
<protein>
    <submittedName>
        <fullName evidence="3">Transposase</fullName>
    </submittedName>
</protein>
<accession>A0A183IZ83</accession>
<reference evidence="3" key="1">
    <citation type="submission" date="2016-06" db="UniProtKB">
        <authorList>
            <consortium name="WormBaseParasite"/>
        </authorList>
    </citation>
    <scope>IDENTIFICATION</scope>
</reference>
<keyword evidence="2" id="KW-1185">Reference proteome</keyword>
<name>A0A183IZ83_9BILA</name>
<dbReference type="AlphaFoldDB" id="A0A183IZ83"/>
<reference evidence="1 2" key="2">
    <citation type="submission" date="2018-11" db="EMBL/GenBank/DDBJ databases">
        <authorList>
            <consortium name="Pathogen Informatics"/>
        </authorList>
    </citation>
    <scope>NUCLEOTIDE SEQUENCE [LARGE SCALE GENOMIC DNA]</scope>
</reference>